<dbReference type="EMBL" id="KX870062">
    <property type="protein sequence ID" value="APZ79201.1"/>
    <property type="molecule type" value="Genomic_DNA"/>
</dbReference>
<dbReference type="Pfam" id="PF13535">
    <property type="entry name" value="ATP-grasp_4"/>
    <property type="match status" value="1"/>
</dbReference>
<dbReference type="InterPro" id="IPR000182">
    <property type="entry name" value="GNAT_dom"/>
</dbReference>
<organism evidence="7">
    <name type="scientific">Streptococcus suis</name>
    <dbReference type="NCBI Taxonomy" id="1307"/>
    <lineage>
        <taxon>Bacteria</taxon>
        <taxon>Bacillati</taxon>
        <taxon>Bacillota</taxon>
        <taxon>Bacilli</taxon>
        <taxon>Lactobacillales</taxon>
        <taxon>Streptococcaceae</taxon>
        <taxon>Streptococcus</taxon>
    </lineage>
</organism>
<dbReference type="EMBL" id="SSXL01000017">
    <property type="protein sequence ID" value="TII02093.1"/>
    <property type="molecule type" value="Genomic_DNA"/>
</dbReference>
<keyword evidence="3 4" id="KW-0067">ATP-binding</keyword>
<accession>A0A1P8VRG2</accession>
<dbReference type="InterPro" id="IPR011761">
    <property type="entry name" value="ATP-grasp"/>
</dbReference>
<evidence type="ECO:0000256" key="1">
    <source>
        <dbReference type="ARBA" id="ARBA00022598"/>
    </source>
</evidence>
<dbReference type="SUPFAM" id="SSF55729">
    <property type="entry name" value="Acyl-CoA N-acyltransferases (Nat)"/>
    <property type="match status" value="1"/>
</dbReference>
<dbReference type="GO" id="GO:0046872">
    <property type="term" value="F:metal ion binding"/>
    <property type="evidence" value="ECO:0007669"/>
    <property type="project" value="InterPro"/>
</dbReference>
<dbReference type="SUPFAM" id="SSF56059">
    <property type="entry name" value="Glutathione synthetase ATP-binding domain-like"/>
    <property type="match status" value="1"/>
</dbReference>
<dbReference type="GO" id="GO:0016874">
    <property type="term" value="F:ligase activity"/>
    <property type="evidence" value="ECO:0007669"/>
    <property type="project" value="UniProtKB-KW"/>
</dbReference>
<dbReference type="Gene3D" id="3.40.630.30">
    <property type="match status" value="1"/>
</dbReference>
<dbReference type="InterPro" id="IPR016181">
    <property type="entry name" value="Acyl_CoA_acyltransferase"/>
</dbReference>
<evidence type="ECO:0000259" key="5">
    <source>
        <dbReference type="PROSITE" id="PS50975"/>
    </source>
</evidence>
<dbReference type="GO" id="GO:0005524">
    <property type="term" value="F:ATP binding"/>
    <property type="evidence" value="ECO:0007669"/>
    <property type="project" value="UniProtKB-UniRule"/>
</dbReference>
<dbReference type="CDD" id="cd04301">
    <property type="entry name" value="NAT_SF"/>
    <property type="match status" value="1"/>
</dbReference>
<evidence type="ECO:0000313" key="7">
    <source>
        <dbReference type="EMBL" id="APZ79201.1"/>
    </source>
</evidence>
<keyword evidence="8" id="KW-0808">Transferase</keyword>
<evidence type="ECO:0000256" key="4">
    <source>
        <dbReference type="PROSITE-ProRule" id="PRU00409"/>
    </source>
</evidence>
<gene>
    <name evidence="7" type="primary">cpsI</name>
    <name evidence="7" type="ORF">1224887.seq-orf9</name>
    <name evidence="8" type="ORF">FAJ35_05785</name>
</gene>
<dbReference type="GO" id="GO:0016747">
    <property type="term" value="F:acyltransferase activity, transferring groups other than amino-acyl groups"/>
    <property type="evidence" value="ECO:0007669"/>
    <property type="project" value="InterPro"/>
</dbReference>
<feature type="domain" description="ATP-grasp" evidence="5">
    <location>
        <begin position="108"/>
        <end position="300"/>
    </location>
</feature>
<keyword evidence="1" id="KW-0436">Ligase</keyword>
<dbReference type="PANTHER" id="PTHR43585:SF2">
    <property type="entry name" value="ATP-GRASP ENZYME FSQD"/>
    <property type="match status" value="1"/>
</dbReference>
<dbReference type="PROSITE" id="PS51186">
    <property type="entry name" value="GNAT"/>
    <property type="match status" value="1"/>
</dbReference>
<sequence>MYGSVDMDNNVLAVIGVGEAAQPILKKAKELGVKTIGFGGADSISKDEASVFIEVDIFNLEVLYQYSKLYKVNGVIATSEITTEITAQLAEMLNLPGNSIKTGFYGRNKYLMRKKISELSTVYQPNYFLYENQEVSFPIMVKAVDSCGKKGVYYVTNQTEFIKAVALCKNISTNGTVLIEEIIPNGDEFSVECLANGEEIQIVQITHKETSGAPLFVEISHHQPAVISPKLRALIEQSSTSILRKLGIRCGMAHLEIRIVDEKIFFIEVGARGGGDHIADTLTLLSTNFDYYKAAIECSFGIYESVPIKNNSYSGIYFNCHGNKHLRPLFEAAFDSDWCIENTVTELNFPHVNGNVESAAAGYFIYHADHKIDINSVLPIEKRQPIRINDYINAFDLLWSHNKEIGRLISDNELEDGINKFIHKSEIVAILDNHRIVACLILYCNNFETYEAYICNVYVLEQFRRLGLAKKILDSAKKSVKEKGFKLIRLHVDENNYSAIELYKSQGFILGKEINEKGQYEMLFHIV</sequence>
<dbReference type="Gene3D" id="3.30.470.20">
    <property type="entry name" value="ATP-grasp fold, B domain"/>
    <property type="match status" value="1"/>
</dbReference>
<protein>
    <submittedName>
        <fullName evidence="7">CpsI</fullName>
    </submittedName>
    <submittedName>
        <fullName evidence="8">GNAT family N-acetyltransferase</fullName>
    </submittedName>
</protein>
<dbReference type="Gene3D" id="3.40.50.20">
    <property type="match status" value="1"/>
</dbReference>
<reference evidence="8 9" key="2">
    <citation type="submission" date="2019-04" db="EMBL/GenBank/DDBJ databases">
        <title>Genome analysis of Streptococcus suis strain WUSS327.</title>
        <authorList>
            <person name="Chen H."/>
            <person name="Gao X."/>
            <person name="Wu Z."/>
        </authorList>
    </citation>
    <scope>NUCLEOTIDE SEQUENCE [LARGE SCALE GENOMIC DNA]</scope>
    <source>
        <strain evidence="8 9">WUSS327</strain>
    </source>
</reference>
<evidence type="ECO:0000313" key="9">
    <source>
        <dbReference type="Proteomes" id="UP000309259"/>
    </source>
</evidence>
<dbReference type="PROSITE" id="PS50975">
    <property type="entry name" value="ATP_GRASP"/>
    <property type="match status" value="1"/>
</dbReference>
<dbReference type="AlphaFoldDB" id="A0A1P8VRG2"/>
<evidence type="ECO:0000256" key="3">
    <source>
        <dbReference type="ARBA" id="ARBA00022840"/>
    </source>
</evidence>
<dbReference type="PANTHER" id="PTHR43585">
    <property type="entry name" value="FUMIPYRROLE BIOSYNTHESIS PROTEIN C"/>
    <property type="match status" value="1"/>
</dbReference>
<dbReference type="InterPro" id="IPR052032">
    <property type="entry name" value="ATP-dep_AA_Ligase"/>
</dbReference>
<dbReference type="Pfam" id="PF00583">
    <property type="entry name" value="Acetyltransf_1"/>
    <property type="match status" value="1"/>
</dbReference>
<reference evidence="7" key="1">
    <citation type="submission" date="2017-01" db="EMBL/GenBank/DDBJ databases">
        <title>Genetic analysis of capsular polysaccharide synthesis gene clusters from non-serotypeable of Streptococcus suis.</title>
        <authorList>
            <person name="Qiu X."/>
            <person name="Zheng H."/>
        </authorList>
    </citation>
    <scope>NUCLEOTIDE SEQUENCE</scope>
    <source>
        <strain evidence="7">1224887</strain>
    </source>
</reference>
<evidence type="ECO:0000256" key="2">
    <source>
        <dbReference type="ARBA" id="ARBA00022741"/>
    </source>
</evidence>
<feature type="domain" description="N-acetyltransferase" evidence="6">
    <location>
        <begin position="386"/>
        <end position="527"/>
    </location>
</feature>
<keyword evidence="2 4" id="KW-0547">Nucleotide-binding</keyword>
<evidence type="ECO:0000259" key="6">
    <source>
        <dbReference type="PROSITE" id="PS51186"/>
    </source>
</evidence>
<evidence type="ECO:0000313" key="8">
    <source>
        <dbReference type="EMBL" id="TII02093.1"/>
    </source>
</evidence>
<name>A0A1P8VRG2_STRSU</name>
<dbReference type="Proteomes" id="UP000309259">
    <property type="component" value="Unassembled WGS sequence"/>
</dbReference>
<proteinExistence type="predicted"/>